<name>A0AAU2UZA0_9ACTN</name>
<dbReference type="EMBL" id="CP108318">
    <property type="protein sequence ID" value="WTW60215.1"/>
    <property type="molecule type" value="Genomic_DNA"/>
</dbReference>
<dbReference type="Pfam" id="PF17765">
    <property type="entry name" value="MLTR_LBD"/>
    <property type="match status" value="1"/>
</dbReference>
<evidence type="ECO:0000256" key="1">
    <source>
        <dbReference type="SAM" id="MobiDB-lite"/>
    </source>
</evidence>
<dbReference type="PANTHER" id="PTHR35010">
    <property type="entry name" value="BLL4672 PROTEIN-RELATED"/>
    <property type="match status" value="1"/>
</dbReference>
<accession>A0AAU2UZA0</accession>
<dbReference type="AlphaFoldDB" id="A0AAU2UZA0"/>
<dbReference type="PANTHER" id="PTHR35010:SF2">
    <property type="entry name" value="BLL4672 PROTEIN"/>
    <property type="match status" value="1"/>
</dbReference>
<protein>
    <recommendedName>
        <fullName evidence="2">MmyB-like transcription regulator ligand binding domain-containing protein</fullName>
    </recommendedName>
</protein>
<proteinExistence type="predicted"/>
<evidence type="ECO:0000259" key="2">
    <source>
        <dbReference type="Pfam" id="PF17765"/>
    </source>
</evidence>
<sequence>MAEESVAKDSVTKVVAAHAPVVGRPFALVQERPGQQTAAGERAADDTTTARTGAPVARELPDDPELRAYVDDYFAMTDALPFPSVVLDPGWGVAHANPAYDALFGGVGPHPTAMPGHNFLRFVLFHPDAAGVLAEHETAWCLPMLAQFAEAFADDESAPGLRDIRQDIADDPIMDAAFRLGLPHWVRAVGDAAVHHDGAVRHVRHPDPERGRTSCRLVSESPRTLREFGLRRLTLVLRETEPAVARRGRAHLSVVPTH</sequence>
<dbReference type="Gene3D" id="3.30.450.180">
    <property type="match status" value="1"/>
</dbReference>
<reference evidence="3" key="1">
    <citation type="submission" date="2022-10" db="EMBL/GenBank/DDBJ databases">
        <title>The complete genomes of actinobacterial strains from the NBC collection.</title>
        <authorList>
            <person name="Joergensen T.S."/>
            <person name="Alvarez Arevalo M."/>
            <person name="Sterndorff E.B."/>
            <person name="Faurdal D."/>
            <person name="Vuksanovic O."/>
            <person name="Mourched A.-S."/>
            <person name="Charusanti P."/>
            <person name="Shaw S."/>
            <person name="Blin K."/>
            <person name="Weber T."/>
        </authorList>
    </citation>
    <scope>NUCLEOTIDE SEQUENCE</scope>
    <source>
        <strain evidence="3">NBC_00003</strain>
    </source>
</reference>
<feature type="compositionally biased region" description="Low complexity" evidence="1">
    <location>
        <begin position="37"/>
        <end position="54"/>
    </location>
</feature>
<dbReference type="InterPro" id="IPR041413">
    <property type="entry name" value="MLTR_LBD"/>
</dbReference>
<organism evidence="3">
    <name type="scientific">Streptomyces sp. NBC_00003</name>
    <dbReference type="NCBI Taxonomy" id="2903608"/>
    <lineage>
        <taxon>Bacteria</taxon>
        <taxon>Bacillati</taxon>
        <taxon>Actinomycetota</taxon>
        <taxon>Actinomycetes</taxon>
        <taxon>Kitasatosporales</taxon>
        <taxon>Streptomycetaceae</taxon>
        <taxon>Streptomyces</taxon>
    </lineage>
</organism>
<feature type="domain" description="MmyB-like transcription regulator ligand binding" evidence="2">
    <location>
        <begin position="78"/>
        <end position="169"/>
    </location>
</feature>
<evidence type="ECO:0000313" key="3">
    <source>
        <dbReference type="EMBL" id="WTW60215.1"/>
    </source>
</evidence>
<gene>
    <name evidence="3" type="ORF">OG549_05920</name>
</gene>
<feature type="region of interest" description="Disordered" evidence="1">
    <location>
        <begin position="25"/>
        <end position="58"/>
    </location>
</feature>